<dbReference type="OrthoDB" id="6161020at2"/>
<proteinExistence type="predicted"/>
<dbReference type="AlphaFoldDB" id="A0A1G7J0D2"/>
<sequence>MAKLNPVDLQRALASADYPATGEDLARLARDNGADSALVDALSAHAGDEFDGPNKVSRAVFGSD</sequence>
<evidence type="ECO:0000313" key="1">
    <source>
        <dbReference type="EMBL" id="SDF18452.1"/>
    </source>
</evidence>
<name>A0A1G7J0D2_9ACTN</name>
<accession>A0A1G7J0D2</accession>
<dbReference type="Proteomes" id="UP000198614">
    <property type="component" value="Unassembled WGS sequence"/>
</dbReference>
<evidence type="ECO:0008006" key="3">
    <source>
        <dbReference type="Google" id="ProtNLM"/>
    </source>
</evidence>
<reference evidence="1 2" key="1">
    <citation type="submission" date="2016-10" db="EMBL/GenBank/DDBJ databases">
        <authorList>
            <person name="de Groot N.N."/>
        </authorList>
    </citation>
    <scope>NUCLEOTIDE SEQUENCE [LARGE SCALE GENOMIC DNA]</scope>
    <source>
        <strain evidence="1 2">CGMCC 4.1859</strain>
    </source>
</reference>
<dbReference type="EMBL" id="FNAX01000006">
    <property type="protein sequence ID" value="SDF18452.1"/>
    <property type="molecule type" value="Genomic_DNA"/>
</dbReference>
<dbReference type="InterPro" id="IPR021527">
    <property type="entry name" value="DUF2795"/>
</dbReference>
<gene>
    <name evidence="1" type="ORF">SAMN05216260_106246</name>
</gene>
<organism evidence="1 2">
    <name type="scientific">Streptomyces griseoaurantiacus</name>
    <dbReference type="NCBI Taxonomy" id="68213"/>
    <lineage>
        <taxon>Bacteria</taxon>
        <taxon>Bacillati</taxon>
        <taxon>Actinomycetota</taxon>
        <taxon>Actinomycetes</taxon>
        <taxon>Kitasatosporales</taxon>
        <taxon>Streptomycetaceae</taxon>
        <taxon>Streptomyces</taxon>
        <taxon>Streptomyces aurantiacus group</taxon>
    </lineage>
</organism>
<protein>
    <recommendedName>
        <fullName evidence="3">DUF2795 domain-containing protein</fullName>
    </recommendedName>
</protein>
<dbReference type="Pfam" id="PF11387">
    <property type="entry name" value="DUF2795"/>
    <property type="match status" value="1"/>
</dbReference>
<evidence type="ECO:0000313" key="2">
    <source>
        <dbReference type="Proteomes" id="UP000198614"/>
    </source>
</evidence>